<feature type="signal peptide" evidence="2">
    <location>
        <begin position="1"/>
        <end position="28"/>
    </location>
</feature>
<proteinExistence type="predicted"/>
<feature type="region of interest" description="Disordered" evidence="1">
    <location>
        <begin position="392"/>
        <end position="427"/>
    </location>
</feature>
<dbReference type="GO" id="GO:0008237">
    <property type="term" value="F:metallopeptidase activity"/>
    <property type="evidence" value="ECO:0007669"/>
    <property type="project" value="InterPro"/>
</dbReference>
<dbReference type="Gene3D" id="3.40.390.10">
    <property type="entry name" value="Collagenase (Catalytic Domain)"/>
    <property type="match status" value="1"/>
</dbReference>
<dbReference type="EMBL" id="MU004241">
    <property type="protein sequence ID" value="KAF2664839.1"/>
    <property type="molecule type" value="Genomic_DNA"/>
</dbReference>
<organism evidence="3 4">
    <name type="scientific">Microthyrium microscopicum</name>
    <dbReference type="NCBI Taxonomy" id="703497"/>
    <lineage>
        <taxon>Eukaryota</taxon>
        <taxon>Fungi</taxon>
        <taxon>Dikarya</taxon>
        <taxon>Ascomycota</taxon>
        <taxon>Pezizomycotina</taxon>
        <taxon>Dothideomycetes</taxon>
        <taxon>Dothideomycetes incertae sedis</taxon>
        <taxon>Microthyriales</taxon>
        <taxon>Microthyriaceae</taxon>
        <taxon>Microthyrium</taxon>
    </lineage>
</organism>
<sequence length="427" mass="46546">MLSLLSFMALPRVAVLLSTLLLFSPASAQSIKSLDDLFTLKAGDSKGGCDKYKTQLTAFLPDIQALVDAGIEASDPSTGAAIQNNKNAITNLFTFYNFEFDNDGNPLGKNKNPTRQEKSRLGSIHGTFNDLKLFLENGYTAIERLENTKPWLFCDSSWLEETETAYDEDGNPEQNTDTGAAAGSTYTVRNIPIKDAQGKQTDNFELYSEFQTPANADPDNWDKYAYYSPDFKLYMSTPKAARALDNGSGGRSWCNGDVTEGPSDVPEKRRYGITTEWMASATITLCPSVFGSDGANWNTLNDMKNDARSSTYGTALESRSIKAITLMHEMIHLLKGNDDTPDAATYSDGVLGLTKDQKAASRTAASKNPDTYVYFSLSYWLTKNIKMPAPANTNNAPSDIDWSAGVSKGEVRPGPVADSGPETDGDQ</sequence>
<evidence type="ECO:0000313" key="4">
    <source>
        <dbReference type="Proteomes" id="UP000799302"/>
    </source>
</evidence>
<name>A0A6A6TXN2_9PEZI</name>
<keyword evidence="2" id="KW-0732">Signal</keyword>
<dbReference type="Proteomes" id="UP000799302">
    <property type="component" value="Unassembled WGS sequence"/>
</dbReference>
<evidence type="ECO:0000256" key="1">
    <source>
        <dbReference type="SAM" id="MobiDB-lite"/>
    </source>
</evidence>
<dbReference type="InterPro" id="IPR024079">
    <property type="entry name" value="MetalloPept_cat_dom_sf"/>
</dbReference>
<gene>
    <name evidence="3" type="ORF">BT63DRAFT_482750</name>
</gene>
<accession>A0A6A6TXN2</accession>
<protein>
    <recommendedName>
        <fullName evidence="5">Lysine-specific metallo-endopeptidase domain-containing protein</fullName>
    </recommendedName>
</protein>
<evidence type="ECO:0000313" key="3">
    <source>
        <dbReference type="EMBL" id="KAF2664839.1"/>
    </source>
</evidence>
<reference evidence="3" key="1">
    <citation type="journal article" date="2020" name="Stud. Mycol.">
        <title>101 Dothideomycetes genomes: a test case for predicting lifestyles and emergence of pathogens.</title>
        <authorList>
            <person name="Haridas S."/>
            <person name="Albert R."/>
            <person name="Binder M."/>
            <person name="Bloem J."/>
            <person name="Labutti K."/>
            <person name="Salamov A."/>
            <person name="Andreopoulos B."/>
            <person name="Baker S."/>
            <person name="Barry K."/>
            <person name="Bills G."/>
            <person name="Bluhm B."/>
            <person name="Cannon C."/>
            <person name="Castanera R."/>
            <person name="Culley D."/>
            <person name="Daum C."/>
            <person name="Ezra D."/>
            <person name="Gonzalez J."/>
            <person name="Henrissat B."/>
            <person name="Kuo A."/>
            <person name="Liang C."/>
            <person name="Lipzen A."/>
            <person name="Lutzoni F."/>
            <person name="Magnuson J."/>
            <person name="Mondo S."/>
            <person name="Nolan M."/>
            <person name="Ohm R."/>
            <person name="Pangilinan J."/>
            <person name="Park H.-J."/>
            <person name="Ramirez L."/>
            <person name="Alfaro M."/>
            <person name="Sun H."/>
            <person name="Tritt A."/>
            <person name="Yoshinaga Y."/>
            <person name="Zwiers L.-H."/>
            <person name="Turgeon B."/>
            <person name="Goodwin S."/>
            <person name="Spatafora J."/>
            <person name="Crous P."/>
            <person name="Grigoriev I."/>
        </authorList>
    </citation>
    <scope>NUCLEOTIDE SEQUENCE</scope>
    <source>
        <strain evidence="3">CBS 115976</strain>
    </source>
</reference>
<evidence type="ECO:0000256" key="2">
    <source>
        <dbReference type="SAM" id="SignalP"/>
    </source>
</evidence>
<keyword evidence="4" id="KW-1185">Reference proteome</keyword>
<dbReference type="OrthoDB" id="4259138at2759"/>
<evidence type="ECO:0008006" key="5">
    <source>
        <dbReference type="Google" id="ProtNLM"/>
    </source>
</evidence>
<dbReference type="AlphaFoldDB" id="A0A6A6TXN2"/>
<feature type="chain" id="PRO_5025332688" description="Lysine-specific metallo-endopeptidase domain-containing protein" evidence="2">
    <location>
        <begin position="29"/>
        <end position="427"/>
    </location>
</feature>